<dbReference type="Gene3D" id="2.40.33.20">
    <property type="entry name" value="PK beta-barrel domain-like"/>
    <property type="match status" value="1"/>
</dbReference>
<evidence type="ECO:0000313" key="2">
    <source>
        <dbReference type="EMBL" id="WQH08139.1"/>
    </source>
</evidence>
<dbReference type="Pfam" id="PF03473">
    <property type="entry name" value="MOSC"/>
    <property type="match status" value="1"/>
</dbReference>
<dbReference type="SUPFAM" id="SSF50800">
    <property type="entry name" value="PK beta-barrel domain-like"/>
    <property type="match status" value="1"/>
</dbReference>
<feature type="domain" description="MOSC" evidence="1">
    <location>
        <begin position="20"/>
        <end position="163"/>
    </location>
</feature>
<name>A0ABZ0Y8J6_9GAMM</name>
<dbReference type="PROSITE" id="PS51340">
    <property type="entry name" value="MOSC"/>
    <property type="match status" value="1"/>
</dbReference>
<gene>
    <name evidence="2" type="ORF">SR908_11660</name>
</gene>
<evidence type="ECO:0000313" key="3">
    <source>
        <dbReference type="Proteomes" id="UP001321908"/>
    </source>
</evidence>
<dbReference type="Proteomes" id="UP001321908">
    <property type="component" value="Chromosome"/>
</dbReference>
<protein>
    <submittedName>
        <fullName evidence="2">MOSC domain-containing protein</fullName>
    </submittedName>
</protein>
<dbReference type="InterPro" id="IPR011037">
    <property type="entry name" value="Pyrv_Knase-like_insert_dom_sf"/>
</dbReference>
<dbReference type="InterPro" id="IPR005163">
    <property type="entry name" value="Tri_helical_YiiM-like"/>
</dbReference>
<reference evidence="2 3" key="1">
    <citation type="submission" date="2023-11" db="EMBL/GenBank/DDBJ databases">
        <title>MicrobeMod: A computational toolkit for identifying prokaryotic methylation and restriction-modification with nanopore sequencing.</title>
        <authorList>
            <person name="Crits-Christoph A."/>
            <person name="Kang S.C."/>
            <person name="Lee H."/>
            <person name="Ostrov N."/>
        </authorList>
    </citation>
    <scope>NUCLEOTIDE SEQUENCE [LARGE SCALE GENOMIC DNA]</scope>
    <source>
        <strain evidence="2 3">ATCC 43984</strain>
    </source>
</reference>
<organism evidence="2 3">
    <name type="scientific">Chromohalobacter canadensis</name>
    <dbReference type="NCBI Taxonomy" id="141389"/>
    <lineage>
        <taxon>Bacteria</taxon>
        <taxon>Pseudomonadati</taxon>
        <taxon>Pseudomonadota</taxon>
        <taxon>Gammaproteobacteria</taxon>
        <taxon>Oceanospirillales</taxon>
        <taxon>Halomonadaceae</taxon>
        <taxon>Chromohalobacter</taxon>
    </lineage>
</organism>
<dbReference type="RefSeq" id="WP_246924407.1">
    <property type="nucleotide sequence ID" value="NZ_CP140151.1"/>
</dbReference>
<sequence>MTQVTVLAGRTVPLVGSDKTSAIAKTPITDSCYLGWEGFEVDEQADRRLHGGVEKAVHHYPFEHYATWQHELGNLSVLRSAGAFGENLSTVGLMEHTVAVGDIFRLGEATLQVSQGRQPCWKLNLRFGVSDMALRLQNSGRTGWYYRVLEPGVVGCGDTLIKLDSPSPGWTLYRIWHSLYVDTLNFDVLSVIAGLDGLSDSWRKIASKRLQTRQVENWNPRLYSR</sequence>
<dbReference type="PANTHER" id="PTHR30212">
    <property type="entry name" value="PROTEIN YIIM"/>
    <property type="match status" value="1"/>
</dbReference>
<dbReference type="InterPro" id="IPR052353">
    <property type="entry name" value="Benzoxazolinone_Detox_Enz"/>
</dbReference>
<proteinExistence type="predicted"/>
<dbReference type="EMBL" id="CP140151">
    <property type="protein sequence ID" value="WQH08139.1"/>
    <property type="molecule type" value="Genomic_DNA"/>
</dbReference>
<dbReference type="Pfam" id="PF03475">
    <property type="entry name" value="YiiM_3-alpha"/>
    <property type="match status" value="1"/>
</dbReference>
<dbReference type="InterPro" id="IPR005302">
    <property type="entry name" value="MoCF_Sase_C"/>
</dbReference>
<accession>A0ABZ0Y8J6</accession>
<evidence type="ECO:0000259" key="1">
    <source>
        <dbReference type="PROSITE" id="PS51340"/>
    </source>
</evidence>
<dbReference type="PANTHER" id="PTHR30212:SF2">
    <property type="entry name" value="PROTEIN YIIM"/>
    <property type="match status" value="1"/>
</dbReference>
<keyword evidence="3" id="KW-1185">Reference proteome</keyword>